<evidence type="ECO:0000256" key="1">
    <source>
        <dbReference type="ARBA" id="ARBA00022618"/>
    </source>
</evidence>
<keyword evidence="1 5" id="KW-0132">Cell division</keyword>
<dbReference type="InterPro" id="IPR038594">
    <property type="entry name" value="SepF-like_sf"/>
</dbReference>
<evidence type="ECO:0000313" key="7">
    <source>
        <dbReference type="Proteomes" id="UP000178724"/>
    </source>
</evidence>
<protein>
    <recommendedName>
        <fullName evidence="5">Cell division protein SepF</fullName>
    </recommendedName>
</protein>
<dbReference type="GO" id="GO:0000917">
    <property type="term" value="P:division septum assembly"/>
    <property type="evidence" value="ECO:0007669"/>
    <property type="project" value="UniProtKB-KW"/>
</dbReference>
<dbReference type="PANTHER" id="PTHR35798">
    <property type="entry name" value="CELL DIVISION PROTEIN SEPF"/>
    <property type="match status" value="1"/>
</dbReference>
<comment type="function">
    <text evidence="4 5">Cell division protein that is part of the divisome complex and is recruited early to the Z-ring. Probably stimulates Z-ring formation, perhaps through the cross-linking of FtsZ protofilaments. Its function overlaps with FtsA.</text>
</comment>
<proteinExistence type="inferred from homology"/>
<dbReference type="GO" id="GO:0005737">
    <property type="term" value="C:cytoplasm"/>
    <property type="evidence" value="ECO:0007669"/>
    <property type="project" value="UniProtKB-SubCell"/>
</dbReference>
<keyword evidence="2 5" id="KW-0717">Septation</keyword>
<keyword evidence="5" id="KW-0963">Cytoplasm</keyword>
<evidence type="ECO:0000256" key="5">
    <source>
        <dbReference type="HAMAP-Rule" id="MF_01197"/>
    </source>
</evidence>
<gene>
    <name evidence="5" type="primary">sepF</name>
    <name evidence="6" type="ORF">A2625_00250</name>
</gene>
<dbReference type="Gene3D" id="3.30.110.150">
    <property type="entry name" value="SepF-like protein"/>
    <property type="match status" value="1"/>
</dbReference>
<organism evidence="6 7">
    <name type="scientific">candidate division WOR-1 bacterium RIFCSPHIGHO2_01_FULL_53_15</name>
    <dbReference type="NCBI Taxonomy" id="1802564"/>
    <lineage>
        <taxon>Bacteria</taxon>
        <taxon>Bacillati</taxon>
        <taxon>Saganbacteria</taxon>
    </lineage>
</organism>
<dbReference type="HAMAP" id="MF_01197">
    <property type="entry name" value="SepF"/>
    <property type="match status" value="1"/>
</dbReference>
<evidence type="ECO:0000256" key="4">
    <source>
        <dbReference type="ARBA" id="ARBA00044936"/>
    </source>
</evidence>
<sequence>MVENILRRAKRFIGLEEEIGEEESGGQQMDIGTILKGKREREPRVDGFSDIMVYEPKIYEDSLNISTNLRGGSPVIVNLKHLDPAEGTRLIDFVCGTAYAIDGHMMKIGETIFLFAPSSIAIVSAEERATLSEEMTQTVRQKRETFFSR</sequence>
<dbReference type="InterPro" id="IPR023052">
    <property type="entry name" value="Cell_div_SepF"/>
</dbReference>
<name>A0A1F4PZ66_UNCSA</name>
<dbReference type="InterPro" id="IPR007561">
    <property type="entry name" value="Cell_div_SepF/SepF-rel"/>
</dbReference>
<evidence type="ECO:0000256" key="2">
    <source>
        <dbReference type="ARBA" id="ARBA00023210"/>
    </source>
</evidence>
<dbReference type="GO" id="GO:0043093">
    <property type="term" value="P:FtsZ-dependent cytokinesis"/>
    <property type="evidence" value="ECO:0007669"/>
    <property type="project" value="UniProtKB-UniRule"/>
</dbReference>
<dbReference type="Pfam" id="PF04472">
    <property type="entry name" value="SepF"/>
    <property type="match status" value="1"/>
</dbReference>
<comment type="caution">
    <text evidence="6">The sequence shown here is derived from an EMBL/GenBank/DDBJ whole genome shotgun (WGS) entry which is preliminary data.</text>
</comment>
<dbReference type="PANTHER" id="PTHR35798:SF1">
    <property type="entry name" value="CELL DIVISION PROTEIN SEPF"/>
    <property type="match status" value="1"/>
</dbReference>
<reference evidence="6 7" key="1">
    <citation type="journal article" date="2016" name="Nat. Commun.">
        <title>Thousands of microbial genomes shed light on interconnected biogeochemical processes in an aquifer system.</title>
        <authorList>
            <person name="Anantharaman K."/>
            <person name="Brown C.T."/>
            <person name="Hug L.A."/>
            <person name="Sharon I."/>
            <person name="Castelle C.J."/>
            <person name="Probst A.J."/>
            <person name="Thomas B.C."/>
            <person name="Singh A."/>
            <person name="Wilkins M.J."/>
            <person name="Karaoz U."/>
            <person name="Brodie E.L."/>
            <person name="Williams K.H."/>
            <person name="Hubbard S.S."/>
            <person name="Banfield J.F."/>
        </authorList>
    </citation>
    <scope>NUCLEOTIDE SEQUENCE [LARGE SCALE GENOMIC DNA]</scope>
</reference>
<comment type="subunit">
    <text evidence="5">Homodimer. Interacts with FtsZ.</text>
</comment>
<dbReference type="Proteomes" id="UP000178724">
    <property type="component" value="Unassembled WGS sequence"/>
</dbReference>
<evidence type="ECO:0000313" key="6">
    <source>
        <dbReference type="EMBL" id="OGB88896.1"/>
    </source>
</evidence>
<dbReference type="EMBL" id="METM01000032">
    <property type="protein sequence ID" value="OGB88896.1"/>
    <property type="molecule type" value="Genomic_DNA"/>
</dbReference>
<comment type="similarity">
    <text evidence="5">Belongs to the SepF family.</text>
</comment>
<comment type="subcellular location">
    <subcellularLocation>
        <location evidence="5">Cytoplasm</location>
    </subcellularLocation>
    <text evidence="5">Localizes to the division site, in a FtsZ-dependent manner.</text>
</comment>
<keyword evidence="3 5" id="KW-0131">Cell cycle</keyword>
<accession>A0A1F4PZ66</accession>
<dbReference type="AlphaFoldDB" id="A0A1F4PZ66"/>
<evidence type="ECO:0000256" key="3">
    <source>
        <dbReference type="ARBA" id="ARBA00023306"/>
    </source>
</evidence>